<gene>
    <name evidence="2" type="ORF">IAC53_07870</name>
</gene>
<evidence type="ECO:0008006" key="4">
    <source>
        <dbReference type="Google" id="ProtNLM"/>
    </source>
</evidence>
<comment type="caution">
    <text evidence="2">The sequence shown here is derived from an EMBL/GenBank/DDBJ whole genome shotgun (WGS) entry which is preliminary data.</text>
</comment>
<reference evidence="2" key="1">
    <citation type="submission" date="2020-10" db="EMBL/GenBank/DDBJ databases">
        <authorList>
            <person name="Gilroy R."/>
        </authorList>
    </citation>
    <scope>NUCLEOTIDE SEQUENCE</scope>
    <source>
        <strain evidence="2">ChiGjej1B1-19959</strain>
    </source>
</reference>
<keyword evidence="1" id="KW-0472">Membrane</keyword>
<dbReference type="Proteomes" id="UP000824071">
    <property type="component" value="Unassembled WGS sequence"/>
</dbReference>
<feature type="transmembrane region" description="Helical" evidence="1">
    <location>
        <begin position="37"/>
        <end position="55"/>
    </location>
</feature>
<keyword evidence="1" id="KW-1133">Transmembrane helix</keyword>
<keyword evidence="1" id="KW-0812">Transmembrane</keyword>
<sequence length="164" mass="17509">MEAFRTWAVTLGVFAVVVLLMRLLLPPGRIQKAGNAVISLVAVYLIVSPFGALLAKGTLTFPTLLELETQQSETGAAYKAALRSTIVQTLENAGVKVLEAELQTTVDAEQYLVLTGLRIRTNAPQTDAKICTILRESLGIPEEIVTIERGNDGTSAKAEGQAEG</sequence>
<proteinExistence type="predicted"/>
<organism evidence="2 3">
    <name type="scientific">Candidatus Fimenecus excrementigallinarum</name>
    <dbReference type="NCBI Taxonomy" id="2840816"/>
    <lineage>
        <taxon>Bacteria</taxon>
        <taxon>Bacillati</taxon>
        <taxon>Bacillota</taxon>
        <taxon>Clostridia</taxon>
        <taxon>Candidatus Fimenecus</taxon>
    </lineage>
</organism>
<dbReference type="AlphaFoldDB" id="A0A9D1LE92"/>
<protein>
    <recommendedName>
        <fullName evidence="4">Stage III sporulation protein AF</fullName>
    </recommendedName>
</protein>
<evidence type="ECO:0000313" key="2">
    <source>
        <dbReference type="EMBL" id="HIU36504.1"/>
    </source>
</evidence>
<reference evidence="2" key="2">
    <citation type="journal article" date="2021" name="PeerJ">
        <title>Extensive microbial diversity within the chicken gut microbiome revealed by metagenomics and culture.</title>
        <authorList>
            <person name="Gilroy R."/>
            <person name="Ravi A."/>
            <person name="Getino M."/>
            <person name="Pursley I."/>
            <person name="Horton D.L."/>
            <person name="Alikhan N.F."/>
            <person name="Baker D."/>
            <person name="Gharbi K."/>
            <person name="Hall N."/>
            <person name="Watson M."/>
            <person name="Adriaenssens E.M."/>
            <person name="Foster-Nyarko E."/>
            <person name="Jarju S."/>
            <person name="Secka A."/>
            <person name="Antonio M."/>
            <person name="Oren A."/>
            <person name="Chaudhuri R.R."/>
            <person name="La Ragione R."/>
            <person name="Hildebrand F."/>
            <person name="Pallen M.J."/>
        </authorList>
    </citation>
    <scope>NUCLEOTIDE SEQUENCE</scope>
    <source>
        <strain evidence="2">ChiGjej1B1-19959</strain>
    </source>
</reference>
<evidence type="ECO:0000313" key="3">
    <source>
        <dbReference type="Proteomes" id="UP000824071"/>
    </source>
</evidence>
<dbReference type="EMBL" id="DVMW01000043">
    <property type="protein sequence ID" value="HIU36504.1"/>
    <property type="molecule type" value="Genomic_DNA"/>
</dbReference>
<name>A0A9D1LE92_9FIRM</name>
<evidence type="ECO:0000256" key="1">
    <source>
        <dbReference type="SAM" id="Phobius"/>
    </source>
</evidence>
<accession>A0A9D1LE92</accession>
<feature type="transmembrane region" description="Helical" evidence="1">
    <location>
        <begin position="6"/>
        <end position="25"/>
    </location>
</feature>